<dbReference type="GO" id="GO:0005096">
    <property type="term" value="F:GTPase activator activity"/>
    <property type="evidence" value="ECO:0007669"/>
    <property type="project" value="UniProtKB-KW"/>
</dbReference>
<evidence type="ECO:0000256" key="2">
    <source>
        <dbReference type="SAM" id="MobiDB-lite"/>
    </source>
</evidence>
<dbReference type="InterPro" id="IPR027107">
    <property type="entry name" value="Tuberin/Ral-act_asu"/>
</dbReference>
<dbReference type="GO" id="GO:0005634">
    <property type="term" value="C:nucleus"/>
    <property type="evidence" value="ECO:0007669"/>
    <property type="project" value="InterPro"/>
</dbReference>
<feature type="compositionally biased region" description="Acidic residues" evidence="2">
    <location>
        <begin position="892"/>
        <end position="903"/>
    </location>
</feature>
<evidence type="ECO:0000256" key="1">
    <source>
        <dbReference type="ARBA" id="ARBA00022468"/>
    </source>
</evidence>
<dbReference type="EMBL" id="CAICTM010000624">
    <property type="protein sequence ID" value="CAB9513992.1"/>
    <property type="molecule type" value="Genomic_DNA"/>
</dbReference>
<dbReference type="InterPro" id="IPR000331">
    <property type="entry name" value="Rap/Ran_GAP_dom"/>
</dbReference>
<feature type="compositionally biased region" description="Basic and acidic residues" evidence="2">
    <location>
        <begin position="881"/>
        <end position="891"/>
    </location>
</feature>
<name>A0A9N8E3U1_9STRA</name>
<proteinExistence type="predicted"/>
<dbReference type="Gene3D" id="3.40.50.11210">
    <property type="entry name" value="Rap/Ran-GAP"/>
    <property type="match status" value="1"/>
</dbReference>
<accession>A0A9N8E3U1</accession>
<dbReference type="OrthoDB" id="198324at2759"/>
<comment type="caution">
    <text evidence="4">The sequence shown here is derived from an EMBL/GenBank/DDBJ whole genome shotgun (WGS) entry which is preliminary data.</text>
</comment>
<evidence type="ECO:0000313" key="4">
    <source>
        <dbReference type="EMBL" id="CAB9513992.1"/>
    </source>
</evidence>
<dbReference type="InterPro" id="IPR035974">
    <property type="entry name" value="Rap/Ran-GAP_sf"/>
</dbReference>
<evidence type="ECO:0000259" key="3">
    <source>
        <dbReference type="PROSITE" id="PS50085"/>
    </source>
</evidence>
<dbReference type="Proteomes" id="UP001153069">
    <property type="component" value="Unassembled WGS sequence"/>
</dbReference>
<organism evidence="4 5">
    <name type="scientific">Seminavis robusta</name>
    <dbReference type="NCBI Taxonomy" id="568900"/>
    <lineage>
        <taxon>Eukaryota</taxon>
        <taxon>Sar</taxon>
        <taxon>Stramenopiles</taxon>
        <taxon>Ochrophyta</taxon>
        <taxon>Bacillariophyta</taxon>
        <taxon>Bacillariophyceae</taxon>
        <taxon>Bacillariophycidae</taxon>
        <taxon>Naviculales</taxon>
        <taxon>Naviculaceae</taxon>
        <taxon>Seminavis</taxon>
    </lineage>
</organism>
<reference evidence="4" key="1">
    <citation type="submission" date="2020-06" db="EMBL/GenBank/DDBJ databases">
        <authorList>
            <consortium name="Plant Systems Biology data submission"/>
        </authorList>
    </citation>
    <scope>NUCLEOTIDE SEQUENCE</scope>
    <source>
        <strain evidence="4">D6</strain>
    </source>
</reference>
<dbReference type="SUPFAM" id="SSF111347">
    <property type="entry name" value="Rap/Ran-GAP"/>
    <property type="match status" value="1"/>
</dbReference>
<feature type="compositionally biased region" description="Polar residues" evidence="2">
    <location>
        <begin position="1508"/>
        <end position="1518"/>
    </location>
</feature>
<feature type="compositionally biased region" description="Basic residues" evidence="2">
    <location>
        <begin position="124"/>
        <end position="134"/>
    </location>
</feature>
<feature type="domain" description="Rap-GAP" evidence="3">
    <location>
        <begin position="1619"/>
        <end position="1860"/>
    </location>
</feature>
<dbReference type="PANTHER" id="PTHR10063">
    <property type="entry name" value="TUBERIN"/>
    <property type="match status" value="1"/>
</dbReference>
<dbReference type="GO" id="GO:0051056">
    <property type="term" value="P:regulation of small GTPase mediated signal transduction"/>
    <property type="evidence" value="ECO:0007669"/>
    <property type="project" value="InterPro"/>
</dbReference>
<feature type="compositionally biased region" description="Polar residues" evidence="2">
    <location>
        <begin position="868"/>
        <end position="878"/>
    </location>
</feature>
<keyword evidence="5" id="KW-1185">Reference proteome</keyword>
<gene>
    <name evidence="4" type="ORF">SEMRO_625_G177550.1</name>
</gene>
<feature type="region of interest" description="Disordered" evidence="2">
    <location>
        <begin position="124"/>
        <end position="175"/>
    </location>
</feature>
<evidence type="ECO:0000313" key="5">
    <source>
        <dbReference type="Proteomes" id="UP001153069"/>
    </source>
</evidence>
<dbReference type="PANTHER" id="PTHR10063:SF0">
    <property type="entry name" value="TUBERIN"/>
    <property type="match status" value="1"/>
</dbReference>
<dbReference type="PROSITE" id="PS50085">
    <property type="entry name" value="RAPGAP"/>
    <property type="match status" value="1"/>
</dbReference>
<dbReference type="GO" id="GO:0033596">
    <property type="term" value="C:TSC1-TSC2 complex"/>
    <property type="evidence" value="ECO:0007669"/>
    <property type="project" value="TreeGrafter"/>
</dbReference>
<dbReference type="GO" id="GO:0032007">
    <property type="term" value="P:negative regulation of TOR signaling"/>
    <property type="evidence" value="ECO:0007669"/>
    <property type="project" value="TreeGrafter"/>
</dbReference>
<feature type="compositionally biased region" description="Low complexity" evidence="2">
    <location>
        <begin position="142"/>
        <end position="158"/>
    </location>
</feature>
<keyword evidence="1" id="KW-0343">GTPase activation</keyword>
<protein>
    <submittedName>
        <fullName evidence="4">Rap1 GTPase-activating protein 2</fullName>
    </submittedName>
</protein>
<dbReference type="Pfam" id="PF02145">
    <property type="entry name" value="Rap_GAP"/>
    <property type="match status" value="1"/>
</dbReference>
<feature type="region of interest" description="Disordered" evidence="2">
    <location>
        <begin position="1508"/>
        <end position="1527"/>
    </location>
</feature>
<sequence length="1860" mass="205081">MSLQPDVATVSEATAKLWTAQEPAEIVAGLRGVHEALLLYDDDDDDSRQPWLSSLFDPSDVFLAVQGASLRGFEHRSRNNNGSCTDHQWSVLQESIWTIAALTRVCVGPAWWYQALQRRRLRRRPGNVHPHHRQITPMTLPDDSSSNIEDIDESSLSSNHDDEATTGRNPPQSLDERINNSLWLDQQERNVWYPPIPDILPAALLRFTANASAKALELAATTTTTTTASIPMTQRIKLVEAQLFVIRQICCANRSGNCDTDIMEWNIPGAHETVGMVLAYCLKLVCTGREESQEDSDLLSFLVVDDEQITQQAAAGAFHHGGRAAKIYSSSSVDQWKYILLVSRATTDLITSGWRPLPWGRDGQDAILALLVIACRGIQLVDLQTSAEDTSNDARQERLEASSCAAEALSALLALATRGLIPSHVQKTVVRTACRLHAVLSGTVGVEATLLYPLFDNSGLPNDLPTSVEEEQEEIDHQIEFFASQRELCMTDTSDVLWGMLAHETSVEQSITVLFSIIEIATQTIGYKDSVDSPLFNTLKWNDQTDDFVLKDCSSSVKVISHALFGVAPDFSELSTSLRIFWHSAIQSISLLLSTVQSKVAAKPQTGLSFVRSSYFTKQVRPVVVDAMAALERVVNAELRGGNGILSAFDWEILVDGIENAVVPWLAHREGTSSSTTNDLRMKTESLLIRVSVLLENCARTGSVPLADYACLRRLFLVLLRNSSALDKKNTEIVDLAVIRAWAAFGFFPYRLEGWAETVSELLGEVFLMGKTCFLHSRFVQLEALELLTFDGGYEGAEHGETNTSKSPSLLVMTRHVTVAYQRIVADSILPLLKLILVDGTSLKECSEKGGVVGGVIEREGKVRSIDEQSGSSYTTGAVLSEDRTRERSDQGEDSTGEDPSEDATDLQLYAVKLAGRLFNDRAGNRQQRSACVVILDRAASVSTLVEVRVEALKQLVSCLSGSFSELSFAHESTTSLVDALCSALASAVESIERGEYVAENISLATNVLGALGRLKVNEKGALALMLASHGRAMWASSLVSVHFDQHSISQRPERTMFSFANTTNALMMLVCKSKCKETHESGKYEASLSPLRWHSFNVLSGYLRLGLSVSAPARIEDLTQPLNKSDFNGVLATFNCLSLLAQRAVADQNPRTTSPQLIAHLFSEVFGQAHPKLTIRCCRPLFALLSSVSLERTAYDTILNQLQVEVGRVSSLTTVQARLVATLLAILNEALQRTKRIVEPPSAMKAFELCCEIISTSIVLLPSCVGLHLALRYALAIIRGFKSEEAKMALQQFHANNYPDRFKKQVSDSDDHLFAFLIVRESLEQQLESQSSPSVVLEEKMDDCRDSETLLQSLSMFEKLTIEGNCLEKFVVADADAISGEPCAAWLCENNVVLTCRMGSPTSRYRNYLEVVVRSPTVFKRSLIPMLGKLYLEDPDFPLLLESEPQLRDKPTKSDFEGFGLETDSTVLDRATSLLDRFDMMFAEHAETVNSEMNEASSSNLVENEQFTEPTEEITVTSPSDAPSDPPPVDCPVADMCALNREPLDPLSVRAWLYSVFDCDEAGGDDISTDTRVERHLRTRDFSISSACSCEFVSLKNYKFKLSESKRLSYNAKLERSLAVLDRATPANVYKFGVLYLGRSEGREGTTMETRLLGVVHCSPDFHKFTSRLGEMISTRYLKAYSAGLDTSEVESDGRYALAWSSPDSSSAVVFHVAPLMPEGLTERKRHIGNDSVLIVFVDRSIESYLDLGIASDNVHGVPMVSGQFSHATIIVKPLCQPGMFLVSCVIRAGLPESLDEMLSDMAGDDLVGEEHVAQFVRGLAIRIDLVCRAMMDSLPPPTNSLDRSRLISMMQRYVILDS</sequence>
<feature type="region of interest" description="Disordered" evidence="2">
    <location>
        <begin position="867"/>
        <end position="903"/>
    </location>
</feature>